<gene>
    <name evidence="1" type="ORF">N7449_001700</name>
</gene>
<dbReference type="EMBL" id="JAPQKQ010000001">
    <property type="protein sequence ID" value="KAJ5214531.1"/>
    <property type="molecule type" value="Genomic_DNA"/>
</dbReference>
<accession>A0A9W9N7A9</accession>
<dbReference type="Proteomes" id="UP001150942">
    <property type="component" value="Unassembled WGS sequence"/>
</dbReference>
<dbReference type="AlphaFoldDB" id="A0A9W9N7A9"/>
<protein>
    <submittedName>
        <fullName evidence="1">Uncharacterized protein</fullName>
    </submittedName>
</protein>
<proteinExistence type="predicted"/>
<comment type="caution">
    <text evidence="1">The sequence shown here is derived from an EMBL/GenBank/DDBJ whole genome shotgun (WGS) entry which is preliminary data.</text>
</comment>
<reference evidence="1" key="1">
    <citation type="submission" date="2022-11" db="EMBL/GenBank/DDBJ databases">
        <authorList>
            <person name="Petersen C."/>
        </authorList>
    </citation>
    <scope>NUCLEOTIDE SEQUENCE</scope>
    <source>
        <strain evidence="1">IBT 20477</strain>
    </source>
</reference>
<dbReference type="OrthoDB" id="5416097at2759"/>
<sequence>MLLSMPVRSRWLTNLAGNAIARLDFTDCSTSAGHLISSGDDFKITTTDCSSHPLPAWELLQMHWFLSRIMALSGAVNGNVKIGCAANNSWLSTENTLLNGG</sequence>
<evidence type="ECO:0000313" key="1">
    <source>
        <dbReference type="EMBL" id="KAJ5214531.1"/>
    </source>
</evidence>
<keyword evidence="2" id="KW-1185">Reference proteome</keyword>
<evidence type="ECO:0000313" key="2">
    <source>
        <dbReference type="Proteomes" id="UP001150942"/>
    </source>
</evidence>
<name>A0A9W9N7A9_9EURO</name>
<organism evidence="1 2">
    <name type="scientific">Penicillium cf. viridicatum</name>
    <dbReference type="NCBI Taxonomy" id="2972119"/>
    <lineage>
        <taxon>Eukaryota</taxon>
        <taxon>Fungi</taxon>
        <taxon>Dikarya</taxon>
        <taxon>Ascomycota</taxon>
        <taxon>Pezizomycotina</taxon>
        <taxon>Eurotiomycetes</taxon>
        <taxon>Eurotiomycetidae</taxon>
        <taxon>Eurotiales</taxon>
        <taxon>Aspergillaceae</taxon>
        <taxon>Penicillium</taxon>
    </lineage>
</organism>
<reference evidence="1" key="2">
    <citation type="journal article" date="2023" name="IMA Fungus">
        <title>Comparative genomic study of the Penicillium genus elucidates a diverse pangenome and 15 lateral gene transfer events.</title>
        <authorList>
            <person name="Petersen C."/>
            <person name="Sorensen T."/>
            <person name="Nielsen M.R."/>
            <person name="Sondergaard T.E."/>
            <person name="Sorensen J.L."/>
            <person name="Fitzpatrick D.A."/>
            <person name="Frisvad J.C."/>
            <person name="Nielsen K.L."/>
        </authorList>
    </citation>
    <scope>NUCLEOTIDE SEQUENCE</scope>
    <source>
        <strain evidence="1">IBT 20477</strain>
    </source>
</reference>